<evidence type="ECO:0000313" key="2">
    <source>
        <dbReference type="EMBL" id="PSN75549.1"/>
    </source>
</evidence>
<dbReference type="Proteomes" id="UP000240883">
    <property type="component" value="Unassembled WGS sequence"/>
</dbReference>
<feature type="transmembrane region" description="Helical" evidence="1">
    <location>
        <begin position="191"/>
        <end position="210"/>
    </location>
</feature>
<keyword evidence="1" id="KW-0812">Transmembrane</keyword>
<dbReference type="OrthoDB" id="5428890at2759"/>
<keyword evidence="1" id="KW-0472">Membrane</keyword>
<keyword evidence="1" id="KW-1133">Transmembrane helix</keyword>
<evidence type="ECO:0000256" key="1">
    <source>
        <dbReference type="SAM" id="Phobius"/>
    </source>
</evidence>
<accession>A0A2T2PCZ3</accession>
<reference evidence="2 3" key="1">
    <citation type="journal article" date="2018" name="Front. Microbiol.">
        <title>Genome-Wide Analysis of Corynespora cassiicola Leaf Fall Disease Putative Effectors.</title>
        <authorList>
            <person name="Lopez D."/>
            <person name="Ribeiro S."/>
            <person name="Label P."/>
            <person name="Fumanal B."/>
            <person name="Venisse J.S."/>
            <person name="Kohler A."/>
            <person name="de Oliveira R.R."/>
            <person name="Labutti K."/>
            <person name="Lipzen A."/>
            <person name="Lail K."/>
            <person name="Bauer D."/>
            <person name="Ohm R.A."/>
            <person name="Barry K.W."/>
            <person name="Spatafora J."/>
            <person name="Grigoriev I.V."/>
            <person name="Martin F.M."/>
            <person name="Pujade-Renaud V."/>
        </authorList>
    </citation>
    <scope>NUCLEOTIDE SEQUENCE [LARGE SCALE GENOMIC DNA]</scope>
    <source>
        <strain evidence="2 3">Philippines</strain>
    </source>
</reference>
<organism evidence="2 3">
    <name type="scientific">Corynespora cassiicola Philippines</name>
    <dbReference type="NCBI Taxonomy" id="1448308"/>
    <lineage>
        <taxon>Eukaryota</taxon>
        <taxon>Fungi</taxon>
        <taxon>Dikarya</taxon>
        <taxon>Ascomycota</taxon>
        <taxon>Pezizomycotina</taxon>
        <taxon>Dothideomycetes</taxon>
        <taxon>Pleosporomycetidae</taxon>
        <taxon>Pleosporales</taxon>
        <taxon>Corynesporascaceae</taxon>
        <taxon>Corynespora</taxon>
    </lineage>
</organism>
<evidence type="ECO:0000313" key="3">
    <source>
        <dbReference type="Proteomes" id="UP000240883"/>
    </source>
</evidence>
<proteinExistence type="predicted"/>
<keyword evidence="3" id="KW-1185">Reference proteome</keyword>
<protein>
    <submittedName>
        <fullName evidence="2">Uncharacterized protein</fullName>
    </submittedName>
</protein>
<name>A0A2T2PCZ3_CORCC</name>
<dbReference type="AlphaFoldDB" id="A0A2T2PCZ3"/>
<gene>
    <name evidence="2" type="ORF">BS50DRAFT_43067</name>
</gene>
<dbReference type="EMBL" id="KZ678128">
    <property type="protein sequence ID" value="PSN75549.1"/>
    <property type="molecule type" value="Genomic_DNA"/>
</dbReference>
<sequence length="226" mass="26477">MINVRNQMPTEIFDLRTALPWPDSSSLEKVMRTWKGQADSFKLQPDYSKFPSLPELERIAGFTIQWTDDLASHLELDNCVLYVFHHVTALKWIQESRLGALFPDDIIEEYLDTIKLILPITRPECNEWTGRTLRANKHVDPRISIGERLERGPNNFSQWGLRLATIQEAYDRKTPSTFFQFWHDRRDMSKWWGFWMIVVTVFLTILFGLIQSITGMMQVVIALRAS</sequence>